<evidence type="ECO:0000313" key="2">
    <source>
        <dbReference type="Proteomes" id="UP000481852"/>
    </source>
</evidence>
<dbReference type="AlphaFoldDB" id="A0A6L5X5C4"/>
<protein>
    <submittedName>
        <fullName evidence="1">Uncharacterized protein</fullName>
    </submittedName>
</protein>
<name>A0A6L5X5C4_9FIRM</name>
<gene>
    <name evidence="1" type="ORF">FYJ35_11125</name>
</gene>
<evidence type="ECO:0000313" key="1">
    <source>
        <dbReference type="EMBL" id="MSS15579.1"/>
    </source>
</evidence>
<reference evidence="1 2" key="1">
    <citation type="submission" date="2019-08" db="EMBL/GenBank/DDBJ databases">
        <title>In-depth cultivation of the pig gut microbiome towards novel bacterial diversity and tailored functional studies.</title>
        <authorList>
            <person name="Wylensek D."/>
            <person name="Hitch T.C.A."/>
            <person name="Clavel T."/>
        </authorList>
    </citation>
    <scope>NUCLEOTIDE SEQUENCE [LARGE SCALE GENOMIC DNA]</scope>
    <source>
        <strain evidence="1 2">Oil+RF-744-WCA-WT-11</strain>
    </source>
</reference>
<proteinExistence type="predicted"/>
<organism evidence="1 2">
    <name type="scientific">Porcincola intestinalis</name>
    <dbReference type="NCBI Taxonomy" id="2606632"/>
    <lineage>
        <taxon>Bacteria</taxon>
        <taxon>Bacillati</taxon>
        <taxon>Bacillota</taxon>
        <taxon>Clostridia</taxon>
        <taxon>Lachnospirales</taxon>
        <taxon>Lachnospiraceae</taxon>
        <taxon>Porcincola</taxon>
    </lineage>
</organism>
<dbReference type="EMBL" id="VULZ01000013">
    <property type="protein sequence ID" value="MSS15579.1"/>
    <property type="molecule type" value="Genomic_DNA"/>
</dbReference>
<dbReference type="Proteomes" id="UP000481852">
    <property type="component" value="Unassembled WGS sequence"/>
</dbReference>
<dbReference type="RefSeq" id="WP_154526578.1">
    <property type="nucleotide sequence ID" value="NZ_VULZ01000013.1"/>
</dbReference>
<comment type="caution">
    <text evidence="1">The sequence shown here is derived from an EMBL/GenBank/DDBJ whole genome shotgun (WGS) entry which is preliminary data.</text>
</comment>
<accession>A0A6L5X5C4</accession>
<sequence>MARDYQRHDRDYRLPQAAYMATLWVIRDYQRMKEEYASIGTISSPNCDGMPHAAGGRDANADDAIRAAAIAEKISAIEKSLQAVPADLRRGVWESIQYRSPYPQDADRTTYGRAKARFVRDVAKRLKIV</sequence>
<keyword evidence="2" id="KW-1185">Reference proteome</keyword>